<protein>
    <submittedName>
        <fullName evidence="2">Uncharacterized protein</fullName>
    </submittedName>
</protein>
<feature type="compositionally biased region" description="Basic and acidic residues" evidence="1">
    <location>
        <begin position="177"/>
        <end position="186"/>
    </location>
</feature>
<dbReference type="EMBL" id="AWUE01004894">
    <property type="protein sequence ID" value="OMP13195.1"/>
    <property type="molecule type" value="Genomic_DNA"/>
</dbReference>
<keyword evidence="3" id="KW-1185">Reference proteome</keyword>
<sequence>MGRLAQWRRTRPPTRRTTATRLRWPRSTTWGRRCCRSCCSGARGAVTPEPRLLAHPAAPHAGRQQHAMHGQPEPVQRLRQRMRHAPAAQPGAQGRHGRRAQHVERVVHAQVDARPRHRHAEQRQQHTHGPQACVPHQAERHRPQRGQVVAGERRIRCVRQQIGAQADRKRSGVIPRQPERNVDRQRQRGRHAGLQGLASRGGLAPQPAGHERERHQPDRVFGKGHRQPDGGGRSVGRRVDPEKQRVIE</sequence>
<dbReference type="Proteomes" id="UP000187203">
    <property type="component" value="Unassembled WGS sequence"/>
</dbReference>
<organism evidence="2 3">
    <name type="scientific">Corchorus olitorius</name>
    <dbReference type="NCBI Taxonomy" id="93759"/>
    <lineage>
        <taxon>Eukaryota</taxon>
        <taxon>Viridiplantae</taxon>
        <taxon>Streptophyta</taxon>
        <taxon>Embryophyta</taxon>
        <taxon>Tracheophyta</taxon>
        <taxon>Spermatophyta</taxon>
        <taxon>Magnoliopsida</taxon>
        <taxon>eudicotyledons</taxon>
        <taxon>Gunneridae</taxon>
        <taxon>Pentapetalae</taxon>
        <taxon>rosids</taxon>
        <taxon>malvids</taxon>
        <taxon>Malvales</taxon>
        <taxon>Malvaceae</taxon>
        <taxon>Grewioideae</taxon>
        <taxon>Apeibeae</taxon>
        <taxon>Corchorus</taxon>
    </lineage>
</organism>
<feature type="compositionally biased region" description="Basic and acidic residues" evidence="1">
    <location>
        <begin position="209"/>
        <end position="221"/>
    </location>
</feature>
<feature type="region of interest" description="Disordered" evidence="1">
    <location>
        <begin position="112"/>
        <end position="248"/>
    </location>
</feature>
<feature type="compositionally biased region" description="Basic and acidic residues" evidence="1">
    <location>
        <begin position="237"/>
        <end position="248"/>
    </location>
</feature>
<reference evidence="3" key="1">
    <citation type="submission" date="2013-09" db="EMBL/GenBank/DDBJ databases">
        <title>Corchorus olitorius genome sequencing.</title>
        <authorList>
            <person name="Alam M."/>
            <person name="Haque M.S."/>
            <person name="Islam M.S."/>
            <person name="Emdad E.M."/>
            <person name="Islam M.M."/>
            <person name="Ahmed B."/>
            <person name="Halim A."/>
            <person name="Hossen Q.M.M."/>
            <person name="Hossain M.Z."/>
            <person name="Ahmed R."/>
            <person name="Khan M.M."/>
            <person name="Islam R."/>
            <person name="Rashid M.M."/>
            <person name="Khan S.A."/>
            <person name="Rahman M.S."/>
            <person name="Alam M."/>
            <person name="Yahiya A.S."/>
            <person name="Khan M.S."/>
            <person name="Azam M.S."/>
            <person name="Haque T."/>
            <person name="Lashkar M.Z.H."/>
            <person name="Akhand A.I."/>
            <person name="Morshed G."/>
            <person name="Roy S."/>
            <person name="Uddin K.S."/>
            <person name="Rabeya T."/>
            <person name="Hossain A.S."/>
            <person name="Chowdhury A."/>
            <person name="Snigdha A.R."/>
            <person name="Mortoza M.S."/>
            <person name="Matin S.A."/>
            <person name="Hoque S.M.E."/>
            <person name="Islam M.K."/>
            <person name="Roy D.K."/>
            <person name="Haider R."/>
            <person name="Moosa M.M."/>
            <person name="Elias S.M."/>
            <person name="Hasan A.M."/>
            <person name="Jahan S."/>
            <person name="Shafiuddin M."/>
            <person name="Mahmood N."/>
            <person name="Shommy N.S."/>
        </authorList>
    </citation>
    <scope>NUCLEOTIDE SEQUENCE [LARGE SCALE GENOMIC DNA]</scope>
    <source>
        <strain evidence="3">cv. O-4</strain>
    </source>
</reference>
<accession>A0A1R3L1H0</accession>
<dbReference type="AlphaFoldDB" id="A0A1R3L1H0"/>
<evidence type="ECO:0000313" key="2">
    <source>
        <dbReference type="EMBL" id="OMP13195.1"/>
    </source>
</evidence>
<proteinExistence type="predicted"/>
<evidence type="ECO:0000256" key="1">
    <source>
        <dbReference type="SAM" id="MobiDB-lite"/>
    </source>
</evidence>
<name>A0A1R3L1H0_9ROSI</name>
<evidence type="ECO:0000313" key="3">
    <source>
        <dbReference type="Proteomes" id="UP000187203"/>
    </source>
</evidence>
<comment type="caution">
    <text evidence="2">The sequence shown here is derived from an EMBL/GenBank/DDBJ whole genome shotgun (WGS) entry which is preliminary data.</text>
</comment>
<gene>
    <name evidence="2" type="ORF">COLO4_02104</name>
</gene>